<evidence type="ECO:0000256" key="8">
    <source>
        <dbReference type="SAM" id="Phobius"/>
    </source>
</evidence>
<keyword evidence="1" id="KW-0813">Transport</keyword>
<proteinExistence type="predicted"/>
<feature type="compositionally biased region" description="Low complexity" evidence="7">
    <location>
        <begin position="87"/>
        <end position="99"/>
    </location>
</feature>
<feature type="transmembrane region" description="Helical" evidence="8">
    <location>
        <begin position="195"/>
        <end position="214"/>
    </location>
</feature>
<protein>
    <recommendedName>
        <fullName evidence="9">ABC transmembrane type-1 domain-containing protein</fullName>
    </recommendedName>
</protein>
<evidence type="ECO:0000256" key="5">
    <source>
        <dbReference type="ARBA" id="ARBA00022989"/>
    </source>
</evidence>
<sequence>MVILFPVPGYVAKTIQSVQKEKMHKAGPDFITFGFYSSAFQTRTLVRMEAILTQLVLEHALRIRMKAELPDGDKKSGNSTGVSTPDSASVAGSSTAAADESIDSSSDETLQTSSETISTSPAKKGKQKAQDAKEESDSSSKSNSSADNLTGKINNLVTTDLTNITDGRDFLFVVLYIPVQIIACIFFLYQILDWSAFVGLAVMVILFPVPGYVAKMIQSVQKEKMNKVGPDLITFVCR</sequence>
<dbReference type="EMBL" id="LVVM01006018">
    <property type="protein sequence ID" value="OJA09105.1"/>
    <property type="molecule type" value="Genomic_DNA"/>
</dbReference>
<feature type="compositionally biased region" description="Polar residues" evidence="7">
    <location>
        <begin position="77"/>
        <end position="86"/>
    </location>
</feature>
<evidence type="ECO:0000313" key="10">
    <source>
        <dbReference type="EMBL" id="OJA09105.1"/>
    </source>
</evidence>
<dbReference type="GO" id="GO:0140359">
    <property type="term" value="F:ABC-type transporter activity"/>
    <property type="evidence" value="ECO:0007669"/>
    <property type="project" value="InterPro"/>
</dbReference>
<dbReference type="Pfam" id="PF00664">
    <property type="entry name" value="ABC_membrane"/>
    <property type="match status" value="1"/>
</dbReference>
<feature type="compositionally biased region" description="Basic and acidic residues" evidence="7">
    <location>
        <begin position="128"/>
        <end position="138"/>
    </location>
</feature>
<keyword evidence="4" id="KW-0067">ATP-binding</keyword>
<dbReference type="PANTHER" id="PTHR24223">
    <property type="entry name" value="ATP-BINDING CASSETTE SUB-FAMILY C"/>
    <property type="match status" value="1"/>
</dbReference>
<feature type="region of interest" description="Disordered" evidence="7">
    <location>
        <begin position="70"/>
        <end position="146"/>
    </location>
</feature>
<evidence type="ECO:0000256" key="7">
    <source>
        <dbReference type="SAM" id="MobiDB-lite"/>
    </source>
</evidence>
<dbReference type="GO" id="GO:0016020">
    <property type="term" value="C:membrane"/>
    <property type="evidence" value="ECO:0007669"/>
    <property type="project" value="InterPro"/>
</dbReference>
<organism evidence="10 11">
    <name type="scientific">Rhizopogon vesiculosus</name>
    <dbReference type="NCBI Taxonomy" id="180088"/>
    <lineage>
        <taxon>Eukaryota</taxon>
        <taxon>Fungi</taxon>
        <taxon>Dikarya</taxon>
        <taxon>Basidiomycota</taxon>
        <taxon>Agaricomycotina</taxon>
        <taxon>Agaricomycetes</taxon>
        <taxon>Agaricomycetidae</taxon>
        <taxon>Boletales</taxon>
        <taxon>Suillineae</taxon>
        <taxon>Rhizopogonaceae</taxon>
        <taxon>Rhizopogon</taxon>
    </lineage>
</organism>
<evidence type="ECO:0000256" key="6">
    <source>
        <dbReference type="ARBA" id="ARBA00023136"/>
    </source>
</evidence>
<dbReference type="PROSITE" id="PS50929">
    <property type="entry name" value="ABC_TM1F"/>
    <property type="match status" value="1"/>
</dbReference>
<name>A0A1J8Q602_9AGAM</name>
<evidence type="ECO:0000256" key="4">
    <source>
        <dbReference type="ARBA" id="ARBA00022840"/>
    </source>
</evidence>
<keyword evidence="11" id="KW-1185">Reference proteome</keyword>
<accession>A0A1J8Q602</accession>
<feature type="domain" description="ABC transmembrane type-1" evidence="9">
    <location>
        <begin position="147"/>
        <end position="230"/>
    </location>
</feature>
<gene>
    <name evidence="10" type="ORF">AZE42_02555</name>
</gene>
<feature type="transmembrane region" description="Helical" evidence="8">
    <location>
        <begin position="170"/>
        <end position="189"/>
    </location>
</feature>
<feature type="compositionally biased region" description="Polar residues" evidence="7">
    <location>
        <begin position="110"/>
        <end position="121"/>
    </location>
</feature>
<dbReference type="GO" id="GO:0005524">
    <property type="term" value="F:ATP binding"/>
    <property type="evidence" value="ECO:0007669"/>
    <property type="project" value="UniProtKB-KW"/>
</dbReference>
<evidence type="ECO:0000313" key="11">
    <source>
        <dbReference type="Proteomes" id="UP000183567"/>
    </source>
</evidence>
<evidence type="ECO:0000256" key="1">
    <source>
        <dbReference type="ARBA" id="ARBA00022448"/>
    </source>
</evidence>
<dbReference type="OrthoDB" id="6500128at2759"/>
<evidence type="ECO:0000259" key="9">
    <source>
        <dbReference type="PROSITE" id="PS50929"/>
    </source>
</evidence>
<dbReference type="InterPro" id="IPR036640">
    <property type="entry name" value="ABC1_TM_sf"/>
</dbReference>
<evidence type="ECO:0000256" key="3">
    <source>
        <dbReference type="ARBA" id="ARBA00022741"/>
    </source>
</evidence>
<keyword evidence="6 8" id="KW-0472">Membrane</keyword>
<keyword evidence="2 8" id="KW-0812">Transmembrane</keyword>
<dbReference type="SUPFAM" id="SSF90123">
    <property type="entry name" value="ABC transporter transmembrane region"/>
    <property type="match status" value="1"/>
</dbReference>
<dbReference type="InterPro" id="IPR050173">
    <property type="entry name" value="ABC_transporter_C-like"/>
</dbReference>
<dbReference type="Proteomes" id="UP000183567">
    <property type="component" value="Unassembled WGS sequence"/>
</dbReference>
<dbReference type="Gene3D" id="1.20.1560.10">
    <property type="entry name" value="ABC transporter type 1, transmembrane domain"/>
    <property type="match status" value="1"/>
</dbReference>
<dbReference type="InterPro" id="IPR011527">
    <property type="entry name" value="ABC1_TM_dom"/>
</dbReference>
<keyword evidence="5 8" id="KW-1133">Transmembrane helix</keyword>
<dbReference type="AlphaFoldDB" id="A0A1J8Q602"/>
<evidence type="ECO:0000256" key="2">
    <source>
        <dbReference type="ARBA" id="ARBA00022692"/>
    </source>
</evidence>
<dbReference type="STRING" id="180088.A0A1J8Q602"/>
<dbReference type="PANTHER" id="PTHR24223:SF356">
    <property type="entry name" value="ATP-BINDING CASSETTE TRANSPORTER ABC4"/>
    <property type="match status" value="1"/>
</dbReference>
<keyword evidence="3" id="KW-0547">Nucleotide-binding</keyword>
<reference evidence="10 11" key="1">
    <citation type="submission" date="2016-03" db="EMBL/GenBank/DDBJ databases">
        <title>Comparative genomics of the ectomycorrhizal sister species Rhizopogon vinicolor and Rhizopogon vesiculosus (Basidiomycota: Boletales) reveals a divergence of the mating type B locus.</title>
        <authorList>
            <person name="Mujic A.B."/>
            <person name="Kuo A."/>
            <person name="Tritt A."/>
            <person name="Lipzen A."/>
            <person name="Chen C."/>
            <person name="Johnson J."/>
            <person name="Sharma A."/>
            <person name="Barry K."/>
            <person name="Grigoriev I.V."/>
            <person name="Spatafora J.W."/>
        </authorList>
    </citation>
    <scope>NUCLEOTIDE SEQUENCE [LARGE SCALE GENOMIC DNA]</scope>
    <source>
        <strain evidence="10 11">AM-OR11-056</strain>
    </source>
</reference>
<comment type="caution">
    <text evidence="10">The sequence shown here is derived from an EMBL/GenBank/DDBJ whole genome shotgun (WGS) entry which is preliminary data.</text>
</comment>